<dbReference type="Proteomes" id="UP001642360">
    <property type="component" value="Unassembled WGS sequence"/>
</dbReference>
<feature type="transmembrane region" description="Helical" evidence="2">
    <location>
        <begin position="46"/>
        <end position="66"/>
    </location>
</feature>
<sequence length="98" mass="10625">MKKVTCQADTRQRWNGNGGGGGLVWSIPFELQQRTANLIGDGRRSLVLVVFIGGVTFAEISALRFLSAQEGMAYDLIVGTTKIVNGDTFTESFIEKLG</sequence>
<keyword evidence="2" id="KW-0472">Membrane</keyword>
<dbReference type="InterPro" id="IPR027482">
    <property type="entry name" value="Sec1-like_dom2"/>
</dbReference>
<dbReference type="AlphaFoldDB" id="A0ABC8QLK4"/>
<gene>
    <name evidence="3" type="ORF">ILEXP_LOCUS434</name>
</gene>
<evidence type="ECO:0000313" key="4">
    <source>
        <dbReference type="Proteomes" id="UP001642360"/>
    </source>
</evidence>
<dbReference type="InterPro" id="IPR036045">
    <property type="entry name" value="Sec1-like_sf"/>
</dbReference>
<proteinExistence type="inferred from homology"/>
<evidence type="ECO:0000256" key="1">
    <source>
        <dbReference type="ARBA" id="ARBA00009884"/>
    </source>
</evidence>
<dbReference type="EMBL" id="CAUOFW020000048">
    <property type="protein sequence ID" value="CAK9133520.1"/>
    <property type="molecule type" value="Genomic_DNA"/>
</dbReference>
<keyword evidence="2" id="KW-1133">Transmembrane helix</keyword>
<accession>A0ABC8QLK4</accession>
<dbReference type="Gene3D" id="3.40.50.1910">
    <property type="match status" value="1"/>
</dbReference>
<keyword evidence="2" id="KW-0812">Transmembrane</keyword>
<evidence type="ECO:0000313" key="3">
    <source>
        <dbReference type="EMBL" id="CAK9133520.1"/>
    </source>
</evidence>
<evidence type="ECO:0000256" key="2">
    <source>
        <dbReference type="SAM" id="Phobius"/>
    </source>
</evidence>
<dbReference type="InterPro" id="IPR001619">
    <property type="entry name" value="Sec1-like"/>
</dbReference>
<reference evidence="3 4" key="1">
    <citation type="submission" date="2024-02" db="EMBL/GenBank/DDBJ databases">
        <authorList>
            <person name="Vignale AGUSTIN F."/>
            <person name="Sosa J E."/>
            <person name="Modenutti C."/>
        </authorList>
    </citation>
    <scope>NUCLEOTIDE SEQUENCE [LARGE SCALE GENOMIC DNA]</scope>
</reference>
<keyword evidence="4" id="KW-1185">Reference proteome</keyword>
<evidence type="ECO:0008006" key="5">
    <source>
        <dbReference type="Google" id="ProtNLM"/>
    </source>
</evidence>
<organism evidence="3 4">
    <name type="scientific">Ilex paraguariensis</name>
    <name type="common">yerba mate</name>
    <dbReference type="NCBI Taxonomy" id="185542"/>
    <lineage>
        <taxon>Eukaryota</taxon>
        <taxon>Viridiplantae</taxon>
        <taxon>Streptophyta</taxon>
        <taxon>Embryophyta</taxon>
        <taxon>Tracheophyta</taxon>
        <taxon>Spermatophyta</taxon>
        <taxon>Magnoliopsida</taxon>
        <taxon>eudicotyledons</taxon>
        <taxon>Gunneridae</taxon>
        <taxon>Pentapetalae</taxon>
        <taxon>asterids</taxon>
        <taxon>campanulids</taxon>
        <taxon>Aquifoliales</taxon>
        <taxon>Aquifoliaceae</taxon>
        <taxon>Ilex</taxon>
    </lineage>
</organism>
<name>A0ABC8QLK4_9AQUA</name>
<comment type="caution">
    <text evidence="3">The sequence shown here is derived from an EMBL/GenBank/DDBJ whole genome shotgun (WGS) entry which is preliminary data.</text>
</comment>
<comment type="similarity">
    <text evidence="1">Belongs to the STXBP/unc-18/SEC1 family.</text>
</comment>
<dbReference type="SUPFAM" id="SSF56815">
    <property type="entry name" value="Sec1/munc18-like (SM) proteins"/>
    <property type="match status" value="1"/>
</dbReference>
<dbReference type="Pfam" id="PF00995">
    <property type="entry name" value="Sec1"/>
    <property type="match status" value="1"/>
</dbReference>
<protein>
    <recommendedName>
        <fullName evidence="5">Sec1-like protein</fullName>
    </recommendedName>
</protein>